<comment type="caution">
    <text evidence="1">The sequence shown here is derived from an EMBL/GenBank/DDBJ whole genome shotgun (WGS) entry which is preliminary data.</text>
</comment>
<dbReference type="AlphaFoldDB" id="A0A8J5IFA7"/>
<keyword evidence="2" id="KW-1185">Reference proteome</keyword>
<organism evidence="1 2">
    <name type="scientific">Phytophthora aleatoria</name>
    <dbReference type="NCBI Taxonomy" id="2496075"/>
    <lineage>
        <taxon>Eukaryota</taxon>
        <taxon>Sar</taxon>
        <taxon>Stramenopiles</taxon>
        <taxon>Oomycota</taxon>
        <taxon>Peronosporomycetes</taxon>
        <taxon>Peronosporales</taxon>
        <taxon>Peronosporaceae</taxon>
        <taxon>Phytophthora</taxon>
    </lineage>
</organism>
<evidence type="ECO:0000313" key="2">
    <source>
        <dbReference type="Proteomes" id="UP000709295"/>
    </source>
</evidence>
<evidence type="ECO:0000313" key="1">
    <source>
        <dbReference type="EMBL" id="KAG6954337.1"/>
    </source>
</evidence>
<reference evidence="1" key="1">
    <citation type="submission" date="2021-01" db="EMBL/GenBank/DDBJ databases">
        <title>Phytophthora aleatoria, a newly-described species from Pinus radiata is distinct from Phytophthora cactorum isolates based on comparative genomics.</title>
        <authorList>
            <person name="Mcdougal R."/>
            <person name="Panda P."/>
            <person name="Williams N."/>
            <person name="Studholme D.J."/>
        </authorList>
    </citation>
    <scope>NUCLEOTIDE SEQUENCE</scope>
    <source>
        <strain evidence="1">NZFS 4037</strain>
    </source>
</reference>
<dbReference type="EMBL" id="JAENGY010000957">
    <property type="protein sequence ID" value="KAG6954337.1"/>
    <property type="molecule type" value="Genomic_DNA"/>
</dbReference>
<gene>
    <name evidence="1" type="ORF">JG688_00012407</name>
</gene>
<name>A0A8J5IFA7_9STRA</name>
<sequence>MITDLVKKLGASTSKWYKDKILTTKLLLKATQMDLDKSAQKLVAQNVDPDRVYTLLKLQKDSNKFVGKSEFHLGYPSGEYKLWQKLTEAWKTKYPTWVSMLKNVDRT</sequence>
<dbReference type="Proteomes" id="UP000709295">
    <property type="component" value="Unassembled WGS sequence"/>
</dbReference>
<accession>A0A8J5IFA7</accession>
<proteinExistence type="predicted"/>
<protein>
    <recommendedName>
        <fullName evidence="3">RxLR effector protein</fullName>
    </recommendedName>
</protein>
<evidence type="ECO:0008006" key="3">
    <source>
        <dbReference type="Google" id="ProtNLM"/>
    </source>
</evidence>